<gene>
    <name evidence="1" type="ORF">HED64_18105</name>
</gene>
<dbReference type="Pfam" id="PF08877">
    <property type="entry name" value="MepB-like"/>
    <property type="match status" value="1"/>
</dbReference>
<accession>A0ABX1GAL5</accession>
<dbReference type="InterPro" id="IPR011235">
    <property type="entry name" value="MepB-like"/>
</dbReference>
<protein>
    <submittedName>
        <fullName evidence="1">MepB domain containing protein</fullName>
    </submittedName>
</protein>
<dbReference type="InterPro" id="IPR038231">
    <property type="entry name" value="MepB-like_sf"/>
</dbReference>
<reference evidence="1 2" key="1">
    <citation type="submission" date="2020-04" db="EMBL/GenBank/DDBJ databases">
        <title>Paeniglutamicibacter sp. ANT13_2, a novel actinomycete isolated from sediment in Antarctica.</title>
        <authorList>
            <person name="Sakdapetsiri C."/>
            <person name="Pinyakong O."/>
        </authorList>
    </citation>
    <scope>NUCLEOTIDE SEQUENCE [LARGE SCALE GENOMIC DNA]</scope>
    <source>
        <strain evidence="1 2">ANT13_2</strain>
    </source>
</reference>
<evidence type="ECO:0000313" key="1">
    <source>
        <dbReference type="EMBL" id="NKG22616.1"/>
    </source>
</evidence>
<dbReference type="Gene3D" id="3.40.1350.140">
    <property type="entry name" value="MepB-like"/>
    <property type="match status" value="1"/>
</dbReference>
<comment type="caution">
    <text evidence="1">The sequence shown here is derived from an EMBL/GenBank/DDBJ whole genome shotgun (WGS) entry which is preliminary data.</text>
</comment>
<keyword evidence="2" id="KW-1185">Reference proteome</keyword>
<evidence type="ECO:0000313" key="2">
    <source>
        <dbReference type="Proteomes" id="UP000746595"/>
    </source>
</evidence>
<name>A0ABX1GAL5_9MICC</name>
<proteinExistence type="predicted"/>
<sequence length="167" mass="18171">MPQPASSASLYPAELTHFLAASGLLAEHELSEVCTDPHPQAAAYSGCSLVLTETTGKQTRAVFRAAKVTPTKAGLFVTLWIRGTDGQTRPYRATDGIDVLYVAAHTADGYGYFRFTAADLLKAKILAGDASAGKRGFRLYTPWDTSLNRTAQNTWSWQQHCFTVLAR</sequence>
<dbReference type="RefSeq" id="WP_168153368.1">
    <property type="nucleotide sequence ID" value="NZ_JAAWVT010000013.1"/>
</dbReference>
<organism evidence="1 2">
    <name type="scientific">Paeniglutamicibacter terrestris</name>
    <dbReference type="NCBI Taxonomy" id="2723403"/>
    <lineage>
        <taxon>Bacteria</taxon>
        <taxon>Bacillati</taxon>
        <taxon>Actinomycetota</taxon>
        <taxon>Actinomycetes</taxon>
        <taxon>Micrococcales</taxon>
        <taxon>Micrococcaceae</taxon>
        <taxon>Paeniglutamicibacter</taxon>
    </lineage>
</organism>
<dbReference type="EMBL" id="JAAWVT010000013">
    <property type="protein sequence ID" value="NKG22616.1"/>
    <property type="molecule type" value="Genomic_DNA"/>
</dbReference>
<dbReference type="Proteomes" id="UP000746595">
    <property type="component" value="Unassembled WGS sequence"/>
</dbReference>